<dbReference type="GO" id="GO:0003824">
    <property type="term" value="F:catalytic activity"/>
    <property type="evidence" value="ECO:0007669"/>
    <property type="project" value="InterPro"/>
</dbReference>
<gene>
    <name evidence="1" type="ORF">GJ744_006714</name>
</gene>
<dbReference type="PANTHER" id="PTHR46082:SF11">
    <property type="entry name" value="AAA+ ATPASE DOMAIN-CONTAINING PROTEIN-RELATED"/>
    <property type="match status" value="1"/>
</dbReference>
<organism evidence="1 2">
    <name type="scientific">Endocarpon pusillum</name>
    <dbReference type="NCBI Taxonomy" id="364733"/>
    <lineage>
        <taxon>Eukaryota</taxon>
        <taxon>Fungi</taxon>
        <taxon>Dikarya</taxon>
        <taxon>Ascomycota</taxon>
        <taxon>Pezizomycotina</taxon>
        <taxon>Eurotiomycetes</taxon>
        <taxon>Chaetothyriomycetidae</taxon>
        <taxon>Verrucariales</taxon>
        <taxon>Verrucariaceae</taxon>
        <taxon>Endocarpon</taxon>
    </lineage>
</organism>
<keyword evidence="2" id="KW-1185">Reference proteome</keyword>
<protein>
    <submittedName>
        <fullName evidence="1">Uncharacterized protein</fullName>
    </submittedName>
</protein>
<dbReference type="Proteomes" id="UP000606974">
    <property type="component" value="Unassembled WGS sequence"/>
</dbReference>
<reference evidence="1" key="1">
    <citation type="submission" date="2020-02" db="EMBL/GenBank/DDBJ databases">
        <authorList>
            <person name="Palmer J.M."/>
        </authorList>
    </citation>
    <scope>NUCLEOTIDE SEQUENCE</scope>
    <source>
        <strain evidence="1">EPUS1.4</strain>
        <tissue evidence="1">Thallus</tissue>
    </source>
</reference>
<evidence type="ECO:0000313" key="2">
    <source>
        <dbReference type="Proteomes" id="UP000606974"/>
    </source>
</evidence>
<evidence type="ECO:0000313" key="1">
    <source>
        <dbReference type="EMBL" id="KAF7510435.1"/>
    </source>
</evidence>
<dbReference type="GO" id="GO:0009116">
    <property type="term" value="P:nucleoside metabolic process"/>
    <property type="evidence" value="ECO:0007669"/>
    <property type="project" value="InterPro"/>
</dbReference>
<accession>A0A8H7AJV6</accession>
<comment type="caution">
    <text evidence="1">The sequence shown here is derived from an EMBL/GenBank/DDBJ whole genome shotgun (WGS) entry which is preliminary data.</text>
</comment>
<dbReference type="InterPro" id="IPR053137">
    <property type="entry name" value="NLR-like"/>
</dbReference>
<name>A0A8H7AJV6_9EURO</name>
<dbReference type="OrthoDB" id="4133481at2759"/>
<dbReference type="SUPFAM" id="SSF53167">
    <property type="entry name" value="Purine and uridine phosphorylases"/>
    <property type="match status" value="1"/>
</dbReference>
<dbReference type="Gene3D" id="3.40.50.1580">
    <property type="entry name" value="Nucleoside phosphorylase domain"/>
    <property type="match status" value="1"/>
</dbReference>
<dbReference type="EMBL" id="JAACFV010000030">
    <property type="protein sequence ID" value="KAF7510435.1"/>
    <property type="molecule type" value="Genomic_DNA"/>
</dbReference>
<dbReference type="AlphaFoldDB" id="A0A8H7AJV6"/>
<dbReference type="InterPro" id="IPR035994">
    <property type="entry name" value="Nucleoside_phosphorylase_sf"/>
</dbReference>
<proteinExistence type="predicted"/>
<sequence>MACEPQRTLTPTDYTVACICPMGVELAPVVGMLDEIHKSLPSSRDQNAYTLGMIGEHNVVVAVMPEIGNNTAAAVATQLLNDFPSTRFGLLVGMEEECLGTRRETMCD</sequence>
<dbReference type="PANTHER" id="PTHR46082">
    <property type="entry name" value="ATP/GTP-BINDING PROTEIN-RELATED"/>
    <property type="match status" value="1"/>
</dbReference>